<gene>
    <name evidence="1" type="ORF">BST63_36195</name>
</gene>
<sequence>MSAPLTEVYPVLRLGSRLGDKKTPVERGSTRISTFTGAIGSLSSRAFLLGARKHWRWHSCRKKQRKKKCQSLTRVMLLRRQWYFRMVQLRWRR</sequence>
<accession>A0ABX3WUU1</accession>
<evidence type="ECO:0000313" key="2">
    <source>
        <dbReference type="Proteomes" id="UP000193884"/>
    </source>
</evidence>
<reference evidence="1 2" key="1">
    <citation type="submission" date="2017-03" db="EMBL/GenBank/DDBJ databases">
        <title>Whole genome sequences of fourteen strains of Bradyrhizobium canariense and one strain of Bradyrhizobium japonicum isolated from Lupinus (Papilionoideae: Genisteae) species in Algeria.</title>
        <authorList>
            <person name="Crovadore J."/>
            <person name="Chekireb D."/>
            <person name="Brachmann A."/>
            <person name="Chablais R."/>
            <person name="Cochard B."/>
            <person name="Lefort F."/>
        </authorList>
    </citation>
    <scope>NUCLEOTIDE SEQUENCE [LARGE SCALE GENOMIC DNA]</scope>
    <source>
        <strain evidence="1 2">UBMAN05</strain>
    </source>
</reference>
<dbReference type="EMBL" id="NAFK01000177">
    <property type="protein sequence ID" value="OSJ21149.1"/>
    <property type="molecule type" value="Genomic_DNA"/>
</dbReference>
<dbReference type="Proteomes" id="UP000193884">
    <property type="component" value="Unassembled WGS sequence"/>
</dbReference>
<name>A0ABX3WUU1_9BRAD</name>
<comment type="caution">
    <text evidence="1">The sequence shown here is derived from an EMBL/GenBank/DDBJ whole genome shotgun (WGS) entry which is preliminary data.</text>
</comment>
<proteinExistence type="predicted"/>
<evidence type="ECO:0000313" key="1">
    <source>
        <dbReference type="EMBL" id="OSJ21149.1"/>
    </source>
</evidence>
<organism evidence="1 2">
    <name type="scientific">Bradyrhizobium canariense</name>
    <dbReference type="NCBI Taxonomy" id="255045"/>
    <lineage>
        <taxon>Bacteria</taxon>
        <taxon>Pseudomonadati</taxon>
        <taxon>Pseudomonadota</taxon>
        <taxon>Alphaproteobacteria</taxon>
        <taxon>Hyphomicrobiales</taxon>
        <taxon>Nitrobacteraceae</taxon>
        <taxon>Bradyrhizobium</taxon>
    </lineage>
</organism>
<protein>
    <submittedName>
        <fullName evidence="1">Uncharacterized protein</fullName>
    </submittedName>
</protein>
<keyword evidence="2" id="KW-1185">Reference proteome</keyword>